<reference evidence="1" key="1">
    <citation type="journal article" date="2015" name="Genome Biol. Evol.">
        <title>Organellar Genomes of White Spruce (Picea glauca): Assembly and Annotation.</title>
        <authorList>
            <person name="Jackman S.D."/>
            <person name="Warren R.L."/>
            <person name="Gibb E.A."/>
            <person name="Vandervalk B.P."/>
            <person name="Mohamadi H."/>
            <person name="Chu J."/>
            <person name="Raymond A."/>
            <person name="Pleasance S."/>
            <person name="Coope R."/>
            <person name="Wildung M.R."/>
            <person name="Ritland C.E."/>
            <person name="Bousquet J."/>
            <person name="Jones S.J."/>
            <person name="Bohlmann J."/>
            <person name="Birol I."/>
        </authorList>
    </citation>
    <scope>NUCLEOTIDE SEQUENCE [LARGE SCALE GENOMIC DNA]</scope>
    <source>
        <tissue evidence="1">Flushing bud</tissue>
    </source>
</reference>
<dbReference type="AlphaFoldDB" id="A0A101LVR9"/>
<geneLocation type="mitochondrion" evidence="1"/>
<gene>
    <name evidence="1" type="ORF">ABT39_MTgene1763</name>
</gene>
<accession>A0A101LVR9</accession>
<protein>
    <submittedName>
        <fullName evidence="1">Uncharacterized protein</fullName>
    </submittedName>
</protein>
<sequence length="47" mass="5191">MGQPNLGRVMELGMSQLKQQHLVFDFVFDIAINLGPGVPPIVWVKGL</sequence>
<evidence type="ECO:0000313" key="1">
    <source>
        <dbReference type="EMBL" id="KUM46257.1"/>
    </source>
</evidence>
<dbReference type="EMBL" id="LKAM01000012">
    <property type="protein sequence ID" value="KUM46257.1"/>
    <property type="molecule type" value="Genomic_DNA"/>
</dbReference>
<proteinExistence type="predicted"/>
<keyword evidence="1" id="KW-0496">Mitochondrion</keyword>
<organism evidence="1">
    <name type="scientific">Picea glauca</name>
    <name type="common">White spruce</name>
    <name type="synonym">Pinus glauca</name>
    <dbReference type="NCBI Taxonomy" id="3330"/>
    <lineage>
        <taxon>Eukaryota</taxon>
        <taxon>Viridiplantae</taxon>
        <taxon>Streptophyta</taxon>
        <taxon>Embryophyta</taxon>
        <taxon>Tracheophyta</taxon>
        <taxon>Spermatophyta</taxon>
        <taxon>Pinopsida</taxon>
        <taxon>Pinidae</taxon>
        <taxon>Conifers I</taxon>
        <taxon>Pinales</taxon>
        <taxon>Pinaceae</taxon>
        <taxon>Picea</taxon>
    </lineage>
</organism>
<comment type="caution">
    <text evidence="1">The sequence shown here is derived from an EMBL/GenBank/DDBJ whole genome shotgun (WGS) entry which is preliminary data.</text>
</comment>
<name>A0A101LVR9_PICGL</name>